<dbReference type="PROSITE" id="PS51186">
    <property type="entry name" value="GNAT"/>
    <property type="match status" value="1"/>
</dbReference>
<dbReference type="CDD" id="cd04301">
    <property type="entry name" value="NAT_SF"/>
    <property type="match status" value="1"/>
</dbReference>
<organism evidence="2 3">
    <name type="scientific">Enterobacter agglomerans</name>
    <name type="common">Erwinia herbicola</name>
    <name type="synonym">Pantoea agglomerans</name>
    <dbReference type="NCBI Taxonomy" id="549"/>
    <lineage>
        <taxon>Bacteria</taxon>
        <taxon>Pseudomonadati</taxon>
        <taxon>Pseudomonadota</taxon>
        <taxon>Gammaproteobacteria</taxon>
        <taxon>Enterobacterales</taxon>
        <taxon>Erwiniaceae</taxon>
        <taxon>Pantoea</taxon>
        <taxon>Pantoea agglomerans group</taxon>
    </lineage>
</organism>
<protein>
    <submittedName>
        <fullName evidence="2">GNAT family N-acetyltransferase</fullName>
    </submittedName>
</protein>
<dbReference type="InterPro" id="IPR016181">
    <property type="entry name" value="Acyl_CoA_acyltransferase"/>
</dbReference>
<dbReference type="PANTHER" id="PTHR13538">
    <property type="entry name" value="N-ACETYLTRANSFERASE 6"/>
    <property type="match status" value="1"/>
</dbReference>
<evidence type="ECO:0000313" key="3">
    <source>
        <dbReference type="Proteomes" id="UP000461948"/>
    </source>
</evidence>
<evidence type="ECO:0000313" key="2">
    <source>
        <dbReference type="EMBL" id="MSE14363.1"/>
    </source>
</evidence>
<dbReference type="RefSeq" id="WP_191917067.1">
    <property type="nucleotide sequence ID" value="NZ_JACYNZ010000001.1"/>
</dbReference>
<accession>A0A7X2MJL1</accession>
<sequence length="155" mass="17565">MQIAELNQHPGFAGQTAQLLHTEWSHLPAWSHPPAILERLKQRNQKPSAEFTLIATPDGETVVATCSVIRYELDDIPAREFWIGEVVTDKAFRGQGVAKALIQQAIARARQQQMGELWLYTPDQQAYYQRSGWQAVEQRQIAGEEVTVMVLRLAQ</sequence>
<name>A0A7X2MJL1_ENTAG</name>
<dbReference type="GO" id="GO:0008080">
    <property type="term" value="F:N-acetyltransferase activity"/>
    <property type="evidence" value="ECO:0007669"/>
    <property type="project" value="InterPro"/>
</dbReference>
<comment type="caution">
    <text evidence="2">The sequence shown here is derived from an EMBL/GenBank/DDBJ whole genome shotgun (WGS) entry which is preliminary data.</text>
</comment>
<dbReference type="Proteomes" id="UP000461948">
    <property type="component" value="Unassembled WGS sequence"/>
</dbReference>
<reference evidence="2 3" key="1">
    <citation type="submission" date="2019-11" db="EMBL/GenBank/DDBJ databases">
        <title>Draft Genome Sequence of Plant Growth-Promoting Rhizosphere-Associated Bacteria.</title>
        <authorList>
            <person name="Vasilyev I.Y."/>
            <person name="Radchenko V."/>
            <person name="Ilnitskaya E.V."/>
        </authorList>
    </citation>
    <scope>NUCLEOTIDE SEQUENCE [LARGE SCALE GENOMIC DNA]</scope>
    <source>
        <strain evidence="2 3">VRA_MhP_f</strain>
    </source>
</reference>
<dbReference type="PANTHER" id="PTHR13538:SF4">
    <property type="entry name" value="N-ALPHA-ACETYLTRANSFERASE 80"/>
    <property type="match status" value="1"/>
</dbReference>
<gene>
    <name evidence="2" type="ORF">GKC49_04155</name>
</gene>
<dbReference type="AlphaFoldDB" id="A0A7X2MJL1"/>
<dbReference type="GO" id="GO:1905502">
    <property type="term" value="F:acetyl-CoA binding"/>
    <property type="evidence" value="ECO:0007669"/>
    <property type="project" value="TreeGrafter"/>
</dbReference>
<feature type="domain" description="N-acetyltransferase" evidence="1">
    <location>
        <begin position="1"/>
        <end position="154"/>
    </location>
</feature>
<dbReference type="Pfam" id="PF00583">
    <property type="entry name" value="Acetyltransf_1"/>
    <property type="match status" value="1"/>
</dbReference>
<dbReference type="Gene3D" id="3.40.630.30">
    <property type="match status" value="1"/>
</dbReference>
<dbReference type="GO" id="GO:0005737">
    <property type="term" value="C:cytoplasm"/>
    <property type="evidence" value="ECO:0007669"/>
    <property type="project" value="TreeGrafter"/>
</dbReference>
<keyword evidence="2" id="KW-0808">Transferase</keyword>
<proteinExistence type="predicted"/>
<dbReference type="SUPFAM" id="SSF55729">
    <property type="entry name" value="Acyl-CoA N-acyltransferases (Nat)"/>
    <property type="match status" value="1"/>
</dbReference>
<dbReference type="EMBL" id="WKLC01000098">
    <property type="protein sequence ID" value="MSE14363.1"/>
    <property type="molecule type" value="Genomic_DNA"/>
</dbReference>
<evidence type="ECO:0000259" key="1">
    <source>
        <dbReference type="PROSITE" id="PS51186"/>
    </source>
</evidence>
<dbReference type="InterPro" id="IPR000182">
    <property type="entry name" value="GNAT_dom"/>
</dbReference>
<dbReference type="InterPro" id="IPR039840">
    <property type="entry name" value="NAA80"/>
</dbReference>